<dbReference type="Pfam" id="PF00005">
    <property type="entry name" value="ABC_tran"/>
    <property type="match status" value="1"/>
</dbReference>
<protein>
    <submittedName>
        <fullName evidence="12">ATP-binding cassette subfamily B protein</fullName>
    </submittedName>
</protein>
<evidence type="ECO:0000313" key="12">
    <source>
        <dbReference type="EMBL" id="MBB5627502.1"/>
    </source>
</evidence>
<dbReference type="PROSITE" id="PS50929">
    <property type="entry name" value="ABC_TM1F"/>
    <property type="match status" value="1"/>
</dbReference>
<gene>
    <name evidence="12" type="ORF">BJ981_003201</name>
</gene>
<feature type="transmembrane region" description="Helical" evidence="9">
    <location>
        <begin position="280"/>
        <end position="298"/>
    </location>
</feature>
<keyword evidence="6 12" id="KW-0067">ATP-binding</keyword>
<dbReference type="PROSITE" id="PS00211">
    <property type="entry name" value="ABC_TRANSPORTER_1"/>
    <property type="match status" value="1"/>
</dbReference>
<keyword evidence="3" id="KW-1003">Cell membrane</keyword>
<dbReference type="AlphaFoldDB" id="A0A7W9DQG1"/>
<dbReference type="Pfam" id="PF00664">
    <property type="entry name" value="ABC_membrane"/>
    <property type="match status" value="1"/>
</dbReference>
<dbReference type="FunFam" id="1.20.1560.10:FF:000040">
    <property type="entry name" value="Multidrug ABC transporter ATP-binding protein"/>
    <property type="match status" value="1"/>
</dbReference>
<keyword evidence="5" id="KW-0547">Nucleotide-binding</keyword>
<evidence type="ECO:0000313" key="13">
    <source>
        <dbReference type="Proteomes" id="UP000588112"/>
    </source>
</evidence>
<dbReference type="GO" id="GO:0015421">
    <property type="term" value="F:ABC-type oligopeptide transporter activity"/>
    <property type="evidence" value="ECO:0007669"/>
    <property type="project" value="TreeGrafter"/>
</dbReference>
<feature type="transmembrane region" description="Helical" evidence="9">
    <location>
        <begin position="239"/>
        <end position="260"/>
    </location>
</feature>
<evidence type="ECO:0000256" key="5">
    <source>
        <dbReference type="ARBA" id="ARBA00022741"/>
    </source>
</evidence>
<dbReference type="InterPro" id="IPR003593">
    <property type="entry name" value="AAA+_ATPase"/>
</dbReference>
<feature type="transmembrane region" description="Helical" evidence="9">
    <location>
        <begin position="60"/>
        <end position="80"/>
    </location>
</feature>
<evidence type="ECO:0000256" key="9">
    <source>
        <dbReference type="SAM" id="Phobius"/>
    </source>
</evidence>
<reference evidence="12 13" key="1">
    <citation type="submission" date="2020-08" db="EMBL/GenBank/DDBJ databases">
        <title>Sequencing the genomes of 1000 actinobacteria strains.</title>
        <authorList>
            <person name="Klenk H.-P."/>
        </authorList>
    </citation>
    <scope>NUCLEOTIDE SEQUENCE [LARGE SCALE GENOMIC DNA]</scope>
    <source>
        <strain evidence="12 13">DSM 45790</strain>
    </source>
</reference>
<feature type="transmembrane region" description="Helical" evidence="9">
    <location>
        <begin position="157"/>
        <end position="176"/>
    </location>
</feature>
<proteinExistence type="predicted"/>
<evidence type="ECO:0000256" key="8">
    <source>
        <dbReference type="ARBA" id="ARBA00023136"/>
    </source>
</evidence>
<dbReference type="InterPro" id="IPR027417">
    <property type="entry name" value="P-loop_NTPase"/>
</dbReference>
<evidence type="ECO:0000256" key="3">
    <source>
        <dbReference type="ARBA" id="ARBA00022475"/>
    </source>
</evidence>
<dbReference type="Gene3D" id="1.20.1560.10">
    <property type="entry name" value="ABC transporter type 1, transmembrane domain"/>
    <property type="match status" value="1"/>
</dbReference>
<dbReference type="InterPro" id="IPR017871">
    <property type="entry name" value="ABC_transporter-like_CS"/>
</dbReference>
<dbReference type="PANTHER" id="PTHR43394:SF1">
    <property type="entry name" value="ATP-BINDING CASSETTE SUB-FAMILY B MEMBER 10, MITOCHONDRIAL"/>
    <property type="match status" value="1"/>
</dbReference>
<keyword evidence="8 9" id="KW-0472">Membrane</keyword>
<dbReference type="EMBL" id="JACHBR010000001">
    <property type="protein sequence ID" value="MBB5627502.1"/>
    <property type="molecule type" value="Genomic_DNA"/>
</dbReference>
<comment type="caution">
    <text evidence="12">The sequence shown here is derived from an EMBL/GenBank/DDBJ whole genome shotgun (WGS) entry which is preliminary data.</text>
</comment>
<dbReference type="PROSITE" id="PS50893">
    <property type="entry name" value="ABC_TRANSPORTER_2"/>
    <property type="match status" value="1"/>
</dbReference>
<dbReference type="InterPro" id="IPR039421">
    <property type="entry name" value="Type_1_exporter"/>
</dbReference>
<evidence type="ECO:0000259" key="11">
    <source>
        <dbReference type="PROSITE" id="PS50929"/>
    </source>
</evidence>
<sequence>MLTRLLRAHLAPYARPLTAVASLQLVGAVASLYLPSMSADIIDRGIATGDVPHILRTGGWMLLVSVLQMVCLIAAVSLGARAAMGFGRDLRAAIFRRVGEFSGREIAGFGVSSLITRSTNDVQQVQNLVLMTCTMLVAAPIMCVGGVITAVREDPGLAWVMAVSLGVLTVAVVQIARRMLPRFRAMQVLIDGVNRVLREQIIGIRVVRAFVREGHEAERFARANAELTRTARRAGRSMALLFPIVMLVLNVSGVAVVWFGAVRADAGQIQIGTLTAFLSYLLQILMSVMMAAYMLLMVPRAAACAERVMQVLDAPPSVAPAARPVTELRGPGDLELRAVRFQYPGAARPVLGGITFRAEAGRTTAVIGGTGSGKTTLVSLVPRLLDVTGGSVLVDGVDVRDLDQELLWSRIGLVPQKPYLFSGTVATNLRHGRPDATAEELWAALEVAQARDFVASLPGGLDAPIAQGGTNVSGGQRQRLAIARAVVKRPRIYLFDDAFSALDSGTDARLRAALRPVTADAAVVVVAQRVSTIVDADQIVVLEDGAIAGIGTHGRLLETCPTYAEIAESQLMPGPVG</sequence>
<evidence type="ECO:0000256" key="7">
    <source>
        <dbReference type="ARBA" id="ARBA00022989"/>
    </source>
</evidence>
<dbReference type="SUPFAM" id="SSF52540">
    <property type="entry name" value="P-loop containing nucleoside triphosphate hydrolases"/>
    <property type="match status" value="1"/>
</dbReference>
<evidence type="ECO:0000256" key="1">
    <source>
        <dbReference type="ARBA" id="ARBA00004651"/>
    </source>
</evidence>
<evidence type="ECO:0000259" key="10">
    <source>
        <dbReference type="PROSITE" id="PS50893"/>
    </source>
</evidence>
<dbReference type="PANTHER" id="PTHR43394">
    <property type="entry name" value="ATP-DEPENDENT PERMEASE MDL1, MITOCHONDRIAL"/>
    <property type="match status" value="1"/>
</dbReference>
<dbReference type="SMART" id="SM00382">
    <property type="entry name" value="AAA"/>
    <property type="match status" value="1"/>
</dbReference>
<keyword evidence="4 9" id="KW-0812">Transmembrane</keyword>
<dbReference type="RefSeq" id="WP_184612154.1">
    <property type="nucleotide sequence ID" value="NZ_BOOS01000036.1"/>
</dbReference>
<evidence type="ECO:0000256" key="6">
    <source>
        <dbReference type="ARBA" id="ARBA00022840"/>
    </source>
</evidence>
<dbReference type="InterPro" id="IPR003439">
    <property type="entry name" value="ABC_transporter-like_ATP-bd"/>
</dbReference>
<dbReference type="InterPro" id="IPR011527">
    <property type="entry name" value="ABC1_TM_dom"/>
</dbReference>
<accession>A0A7W9DQG1</accession>
<dbReference type="GO" id="GO:0005524">
    <property type="term" value="F:ATP binding"/>
    <property type="evidence" value="ECO:0007669"/>
    <property type="project" value="UniProtKB-KW"/>
</dbReference>
<keyword evidence="7 9" id="KW-1133">Transmembrane helix</keyword>
<keyword evidence="13" id="KW-1185">Reference proteome</keyword>
<feature type="domain" description="ABC transmembrane type-1" evidence="11">
    <location>
        <begin position="19"/>
        <end position="300"/>
    </location>
</feature>
<dbReference type="SUPFAM" id="SSF90123">
    <property type="entry name" value="ABC transporter transmembrane region"/>
    <property type="match status" value="1"/>
</dbReference>
<organism evidence="12 13">
    <name type="scientific">Sphaerisporangium krabiense</name>
    <dbReference type="NCBI Taxonomy" id="763782"/>
    <lineage>
        <taxon>Bacteria</taxon>
        <taxon>Bacillati</taxon>
        <taxon>Actinomycetota</taxon>
        <taxon>Actinomycetes</taxon>
        <taxon>Streptosporangiales</taxon>
        <taxon>Streptosporangiaceae</taxon>
        <taxon>Sphaerisporangium</taxon>
    </lineage>
</organism>
<evidence type="ECO:0000256" key="4">
    <source>
        <dbReference type="ARBA" id="ARBA00022692"/>
    </source>
</evidence>
<comment type="subcellular location">
    <subcellularLocation>
        <location evidence="1">Cell membrane</location>
        <topology evidence="1">Multi-pass membrane protein</topology>
    </subcellularLocation>
</comment>
<evidence type="ECO:0000256" key="2">
    <source>
        <dbReference type="ARBA" id="ARBA00022448"/>
    </source>
</evidence>
<dbReference type="Gene3D" id="3.40.50.300">
    <property type="entry name" value="P-loop containing nucleotide triphosphate hydrolases"/>
    <property type="match status" value="1"/>
</dbReference>
<dbReference type="Proteomes" id="UP000588112">
    <property type="component" value="Unassembled WGS sequence"/>
</dbReference>
<name>A0A7W9DQG1_9ACTN</name>
<feature type="transmembrane region" description="Helical" evidence="9">
    <location>
        <begin position="12"/>
        <end position="34"/>
    </location>
</feature>
<dbReference type="CDD" id="cd18548">
    <property type="entry name" value="ABC_6TM_Tm287_like"/>
    <property type="match status" value="1"/>
</dbReference>
<feature type="domain" description="ABC transporter" evidence="10">
    <location>
        <begin position="334"/>
        <end position="569"/>
    </location>
</feature>
<feature type="transmembrane region" description="Helical" evidence="9">
    <location>
        <begin position="128"/>
        <end position="151"/>
    </location>
</feature>
<dbReference type="FunFam" id="3.40.50.300:FF:000854">
    <property type="entry name" value="Multidrug ABC transporter ATP-binding protein"/>
    <property type="match status" value="1"/>
</dbReference>
<keyword evidence="2" id="KW-0813">Transport</keyword>
<dbReference type="InterPro" id="IPR036640">
    <property type="entry name" value="ABC1_TM_sf"/>
</dbReference>
<dbReference type="GO" id="GO:0005886">
    <property type="term" value="C:plasma membrane"/>
    <property type="evidence" value="ECO:0007669"/>
    <property type="project" value="UniProtKB-SubCell"/>
</dbReference>
<dbReference type="GO" id="GO:0016887">
    <property type="term" value="F:ATP hydrolysis activity"/>
    <property type="evidence" value="ECO:0007669"/>
    <property type="project" value="InterPro"/>
</dbReference>